<dbReference type="InterPro" id="IPR000259">
    <property type="entry name" value="Adhesion_dom_fimbrial"/>
</dbReference>
<organism evidence="3 4">
    <name type="scientific">Herbaspirillum frisingense GSF30</name>
    <dbReference type="NCBI Taxonomy" id="864073"/>
    <lineage>
        <taxon>Bacteria</taxon>
        <taxon>Pseudomonadati</taxon>
        <taxon>Pseudomonadota</taxon>
        <taxon>Betaproteobacteria</taxon>
        <taxon>Burkholderiales</taxon>
        <taxon>Oxalobacteraceae</taxon>
        <taxon>Herbaspirillum</taxon>
    </lineage>
</organism>
<comment type="caution">
    <text evidence="3">The sequence shown here is derived from an EMBL/GenBank/DDBJ whole genome shotgun (WGS) entry which is preliminary data.</text>
</comment>
<feature type="signal peptide" evidence="1">
    <location>
        <begin position="1"/>
        <end position="20"/>
    </location>
</feature>
<dbReference type="Pfam" id="PF00419">
    <property type="entry name" value="Fimbrial"/>
    <property type="match status" value="1"/>
</dbReference>
<feature type="domain" description="Fimbrial-type adhesion" evidence="2">
    <location>
        <begin position="256"/>
        <end position="457"/>
    </location>
</feature>
<name>A0AAI9IAU8_9BURK</name>
<keyword evidence="1" id="KW-0732">Signal</keyword>
<dbReference type="SUPFAM" id="SSF49401">
    <property type="entry name" value="Bacterial adhesins"/>
    <property type="match status" value="1"/>
</dbReference>
<feature type="chain" id="PRO_5042600553" description="Fimbrial-type adhesion domain-containing protein" evidence="1">
    <location>
        <begin position="21"/>
        <end position="457"/>
    </location>
</feature>
<reference evidence="3 4" key="1">
    <citation type="journal article" date="2013" name="Front. Microbiol.">
        <title>The genome of the endophytic bacterium H. frisingense GSF30(T) identifies diverse strategies in the Herbaspirillum genus to interact with plants.</title>
        <authorList>
            <person name="Straub D."/>
            <person name="Rothballer M."/>
            <person name="Hartmann A."/>
            <person name="Ludewig U."/>
        </authorList>
    </citation>
    <scope>NUCLEOTIDE SEQUENCE [LARGE SCALE GENOMIC DNA]</scope>
    <source>
        <strain evidence="3 4">GSF30</strain>
    </source>
</reference>
<dbReference type="Proteomes" id="UP000006772">
    <property type="component" value="Unassembled WGS sequence"/>
</dbReference>
<accession>A0AAI9IAU8</accession>
<dbReference type="InterPro" id="IPR008966">
    <property type="entry name" value="Adhesion_dom_sf"/>
</dbReference>
<dbReference type="AlphaFoldDB" id="A0AAI9IAU8"/>
<evidence type="ECO:0000313" key="4">
    <source>
        <dbReference type="Proteomes" id="UP000006772"/>
    </source>
</evidence>
<dbReference type="GO" id="GO:0009289">
    <property type="term" value="C:pilus"/>
    <property type="evidence" value="ECO:0007669"/>
    <property type="project" value="InterPro"/>
</dbReference>
<gene>
    <name evidence="3" type="ORF">HFRIS_021226</name>
</gene>
<dbReference type="EMBL" id="AEEC02000041">
    <property type="protein sequence ID" value="EOA02716.1"/>
    <property type="molecule type" value="Genomic_DNA"/>
</dbReference>
<dbReference type="InterPro" id="IPR011228">
    <property type="entry name" value="UCP029766"/>
</dbReference>
<protein>
    <recommendedName>
        <fullName evidence="2">Fimbrial-type adhesion domain-containing protein</fullName>
    </recommendedName>
</protein>
<sequence length="457" mass="49267">MLLLLMTLSLWLLLAPTAEAICKRNNRAAYPFAPLSDGGSAQFWFGRINLASTAIQPPGSILGSAVASAAEAAGINGDTLLWTCDLADADQIYEVFSTNGDDRVGGYAEIGIKDGLHGFYRTWFPGVAIRLTHLRSGKILSRYYQSSKLDTYDVDQATRKILIRARHLSPIKAEVARVSDLTPGTGTSNWCSGAPDNTRWAAVAYECTQPNGYLMLRGPGYNRASGDMDDDGEDHAYRYLFFGAANGIAFGMRMGATLSVLPSCVVQNVTPEVVFPPISETELNLGQTRQVEFTLSFRCDEGIGSKPPFAAGTDDNQTAFGLQVSPGALAAARLLGYVNQSQGVRYLLSDNYGTDPSLAKGVGIGLSDADNQQEMQFLSSSVTGQWLSQSFPSGRNAGWYRLRATEERCPPSPPSPAAAVEQFTINKRLTATLQKLPGQTVTPGRVFSTAYVIVKVQ</sequence>
<evidence type="ECO:0000256" key="1">
    <source>
        <dbReference type="SAM" id="SignalP"/>
    </source>
</evidence>
<dbReference type="GO" id="GO:0007155">
    <property type="term" value="P:cell adhesion"/>
    <property type="evidence" value="ECO:0007669"/>
    <property type="project" value="InterPro"/>
</dbReference>
<proteinExistence type="predicted"/>
<evidence type="ECO:0000259" key="2">
    <source>
        <dbReference type="Pfam" id="PF00419"/>
    </source>
</evidence>
<dbReference type="PIRSF" id="PIRSF029766">
    <property type="entry name" value="UCP029766"/>
    <property type="match status" value="1"/>
</dbReference>
<evidence type="ECO:0000313" key="3">
    <source>
        <dbReference type="EMBL" id="EOA02716.1"/>
    </source>
</evidence>